<name>A0AC11EVR1_SHEEP</name>
<gene>
    <name evidence="1" type="primary">LIPA</name>
</gene>
<reference evidence="1" key="2">
    <citation type="submission" date="2025-08" db="UniProtKB">
        <authorList>
            <consortium name="Ensembl"/>
        </authorList>
    </citation>
    <scope>IDENTIFICATION</scope>
</reference>
<evidence type="ECO:0000313" key="1">
    <source>
        <dbReference type="Ensembl" id="ENSOARP00020063376.1"/>
    </source>
</evidence>
<accession>A0AC11EVR1</accession>
<reference evidence="1" key="3">
    <citation type="submission" date="2025-09" db="UniProtKB">
        <authorList>
            <consortium name="Ensembl"/>
        </authorList>
    </citation>
    <scope>IDENTIFICATION</scope>
</reference>
<sequence>MAHAPREPRARSEAESTLHFPRQADLIGSSRLPEPGAGAGAGPGSSEAPPPPGSPRPPPPLEQALRLSTAAREDGCRMKMWLWGLLVCLVLGTLPSQASGWKQTPVDPETNMNVSEIISHWGFPSEEHFVVTADGYILCLNRIPHGRKNRSDKGPKPVVFLQHGLLADSSDWVTNLPNNSLGFILADAGFDVWMGNSRGNTWSRKHKTLSVSQDEFWAFSFDEMANYDLPASVNFILNKTGQEQLYYVGHSQGTTIGFIAFSRIPELAKKIKIFFALAPVASTEFMTSPLLKLARVPELFLKDLFGTKEFLPQNAFLKWLSTHICTHVILKELCGNIFFVLCGFNERNLNMSRVAVYAAHNPAGTSVQNMIHWGQVVKLHKFQAFDWGSSAKNYFHYNQSSPPVYNVRDMLVPTAVWSGGRDWLADDKDVALLQMQISNLVYHKRIPEWEHLDFIWGLDAPWRLYNEIIKLMRKYQ</sequence>
<protein>
    <submittedName>
        <fullName evidence="1">Lipase A, lysosomal acid type</fullName>
    </submittedName>
</protein>
<dbReference type="Ensembl" id="ENSOART00020055659.1">
    <property type="protein sequence ID" value="ENSOARP00020063376.1"/>
    <property type="gene ID" value="ENSOARG00020008655.2"/>
</dbReference>
<organism evidence="1">
    <name type="scientific">Ovis aries</name>
    <name type="common">Sheep</name>
    <dbReference type="NCBI Taxonomy" id="9940"/>
    <lineage>
        <taxon>Eukaryota</taxon>
        <taxon>Metazoa</taxon>
        <taxon>Chordata</taxon>
        <taxon>Craniata</taxon>
        <taxon>Vertebrata</taxon>
        <taxon>Euteleostomi</taxon>
        <taxon>Mammalia</taxon>
        <taxon>Eutheria</taxon>
        <taxon>Laurasiatheria</taxon>
        <taxon>Artiodactyla</taxon>
        <taxon>Ruminantia</taxon>
        <taxon>Pecora</taxon>
        <taxon>Bovidae</taxon>
        <taxon>Caprinae</taxon>
        <taxon>Ovis</taxon>
    </lineage>
</organism>
<proteinExistence type="predicted"/>
<reference evidence="1" key="1">
    <citation type="submission" date="2020-11" db="EMBL/GenBank/DDBJ databases">
        <authorList>
            <person name="Davenport K.M."/>
            <person name="Bickhart D.M."/>
            <person name="Smith T.P.L."/>
            <person name="Murdoch B.M."/>
            <person name="Rosen B.D."/>
        </authorList>
    </citation>
    <scope>NUCLEOTIDE SEQUENCE [LARGE SCALE GENOMIC DNA]</scope>
    <source>
        <strain evidence="1">OAR_USU_Benz2616</strain>
    </source>
</reference>